<keyword evidence="7 21" id="KW-0812">Transmembrane</keyword>
<evidence type="ECO:0000256" key="14">
    <source>
        <dbReference type="ARBA" id="ARBA00023136"/>
    </source>
</evidence>
<proteinExistence type="inferred from homology"/>
<dbReference type="Pfam" id="PF13855">
    <property type="entry name" value="LRR_8"/>
    <property type="match status" value="1"/>
</dbReference>
<keyword evidence="8 22" id="KW-0732">Signal</keyword>
<dbReference type="InterPro" id="IPR013103">
    <property type="entry name" value="RVT_2"/>
</dbReference>
<dbReference type="PROSITE" id="PS00108">
    <property type="entry name" value="PROTEIN_KINASE_ST"/>
    <property type="match status" value="1"/>
</dbReference>
<dbReference type="RefSeq" id="XP_020983315.2">
    <property type="nucleotide sequence ID" value="XM_021127656.2"/>
</dbReference>
<dbReference type="PANTHER" id="PTHR47986">
    <property type="entry name" value="OSJNBA0070M12.3 PROTEIN"/>
    <property type="match status" value="1"/>
</dbReference>
<dbReference type="Gene3D" id="1.10.510.10">
    <property type="entry name" value="Transferase(Phosphotransferase) domain 1"/>
    <property type="match status" value="1"/>
</dbReference>
<dbReference type="FunFam" id="1.10.510.10:FF:000198">
    <property type="entry name" value="receptor protein kinase TMK1"/>
    <property type="match status" value="1"/>
</dbReference>
<evidence type="ECO:0000256" key="20">
    <source>
        <dbReference type="SAM" id="MobiDB-lite"/>
    </source>
</evidence>
<dbReference type="Pfam" id="PF22936">
    <property type="entry name" value="Pol_BBD"/>
    <property type="match status" value="1"/>
</dbReference>
<keyword evidence="12 19" id="KW-0067">ATP-binding</keyword>
<dbReference type="SUPFAM" id="SSF56112">
    <property type="entry name" value="Protein kinase-like (PK-like)"/>
    <property type="match status" value="1"/>
</dbReference>
<dbReference type="FunFam" id="3.30.200.20:FF:000039">
    <property type="entry name" value="receptor-like protein kinase FERONIA"/>
    <property type="match status" value="1"/>
</dbReference>
<evidence type="ECO:0000256" key="18">
    <source>
        <dbReference type="ARBA" id="ARBA00048679"/>
    </source>
</evidence>
<feature type="compositionally biased region" description="Low complexity" evidence="20">
    <location>
        <begin position="467"/>
        <end position="477"/>
    </location>
</feature>
<evidence type="ECO:0000256" key="9">
    <source>
        <dbReference type="ARBA" id="ARBA00022737"/>
    </source>
</evidence>
<keyword evidence="14 21" id="KW-0472">Membrane</keyword>
<feature type="region of interest" description="Disordered" evidence="20">
    <location>
        <begin position="1071"/>
        <end position="1093"/>
    </location>
</feature>
<dbReference type="SUPFAM" id="SSF52058">
    <property type="entry name" value="L domain-like"/>
    <property type="match status" value="1"/>
</dbReference>
<dbReference type="InterPro" id="IPR054722">
    <property type="entry name" value="PolX-like_BBD"/>
</dbReference>
<evidence type="ECO:0000256" key="15">
    <source>
        <dbReference type="ARBA" id="ARBA00023170"/>
    </source>
</evidence>
<evidence type="ECO:0000256" key="22">
    <source>
        <dbReference type="SAM" id="SignalP"/>
    </source>
</evidence>
<feature type="binding site" evidence="19">
    <location>
        <position position="608"/>
    </location>
    <ligand>
        <name>ATP</name>
        <dbReference type="ChEBI" id="CHEBI:30616"/>
    </ligand>
</feature>
<reference evidence="25" key="2">
    <citation type="submission" date="2025-08" db="UniProtKB">
        <authorList>
            <consortium name="RefSeq"/>
        </authorList>
    </citation>
    <scope>IDENTIFICATION</scope>
    <source>
        <tissue evidence="25">Whole plant</tissue>
    </source>
</reference>
<keyword evidence="6" id="KW-0808">Transferase</keyword>
<dbReference type="EC" id="2.7.11.1" evidence="3"/>
<evidence type="ECO:0000256" key="1">
    <source>
        <dbReference type="ARBA" id="ARBA00004167"/>
    </source>
</evidence>
<sequence length="1149" mass="126110">MQKGAGGLIIIIALLTVVGVGRCQSSGSDADVIRILKSSINAPMSFQWTDPDVCKWRRIQCDSAKRVTAIQIGNQNLQGTLPKELEKLSALQNLECQGNSLTGSFPYLPKSVQKLIIHDNKFNSIPNDIFKGLGSLQEVNMDDIPFPPWQIPQSLADCVALRTFTAQRVGFVGTIPDLFGKNGHFPGLIFLGLSGNSLEGPLPPSLATSSIETVLVNGNSRLNGTISVLKTMTSLKQFWAHGNAFTGPIPDMSNHNHLYDINLRDNQLTGVIPLSLTTLPSLKVVNLTNNLFQGSPPKFKDGVGVDNYLDKGRNQYCTPIPGEPCSSVVNALLSAIEPLGYPLIFAKTWWGNDPCGNKWLGIICSGGNISVVNFQGMGLSGAISPSFATLTSVTKLVLSNNNLTSKIPTELTTMPHLQELDVSNNNLYGNVPKFRDGVVLKLDGNPDIGKDRPSSSSSSDSEDDENNNNNDNNNNKNNTTNYVIVGVLLGIFILLVPGILIYMFLCRKKPKHARKFQHPTAIVIHPNHSGDRNAMLKIASAGVHGGGAEVFSPSNNAYQVESSGNLLISIDVLKAVTNNFAEENVLGKGGFGTVYKGKLHDGTRIAVKRMQSGIVAEKGVDEFMAETAVVTIRHRNLVNLMGYCLDENERLLVYEYMPQGTLSRHLFHWENEGLKPLEWKTRLIIALDVARGVEYLHGLAQQTFIHRDLKPSNILLGDDMRAKVADFGLVRLAPQGKASFQTRLAGTFGYLAPEYAATGRLTTKVDVYSFGVILMELITGRKALDESRPEENFHLVSWFRRMLLDKDSFRTIIDSTIEADEETLSSINTVAELAGHCCAREPHQRPDMSHVVNVLSPLIEVWKPTEPDVDEIYGINFNMTLPEALQRWKQFEGNSTLDFSSNSSPPHSGIAPLYRSSDGRPSNSTWYFDFGCFNHMSPLRHLFSSLSTTTNTPSVNTANGSLLHATHKDFIFQSTLNLPDTYYIPKLNFNLISVGQLVDLSFDVTFFISGCCVQDRLTGQIIGIGRKVESLMNIVKLNLELAYVVFLVMTLNTSIIVVGILSLNPPALPPSPSPDDFRSDADPAPTVIPSPTTRSSKEVVDSIWVYKIKTHSNGSIDHYKARSVAQGCMQEYGINYEETFAPVARLTSV</sequence>
<name>A0A6P5MFT8_ARADU</name>
<evidence type="ECO:0000256" key="4">
    <source>
        <dbReference type="ARBA" id="ARBA00022527"/>
    </source>
</evidence>
<keyword evidence="16" id="KW-0325">Glycoprotein</keyword>
<dbReference type="Gene3D" id="3.80.10.10">
    <property type="entry name" value="Ribonuclease Inhibitor"/>
    <property type="match status" value="2"/>
</dbReference>
<keyword evidence="4" id="KW-0723">Serine/threonine-protein kinase</keyword>
<dbReference type="InterPro" id="IPR008271">
    <property type="entry name" value="Ser/Thr_kinase_AS"/>
</dbReference>
<dbReference type="GO" id="GO:0004674">
    <property type="term" value="F:protein serine/threonine kinase activity"/>
    <property type="evidence" value="ECO:0007669"/>
    <property type="project" value="UniProtKB-KW"/>
</dbReference>
<organism evidence="24 25">
    <name type="scientific">Arachis duranensis</name>
    <name type="common">Wild peanut</name>
    <dbReference type="NCBI Taxonomy" id="130453"/>
    <lineage>
        <taxon>Eukaryota</taxon>
        <taxon>Viridiplantae</taxon>
        <taxon>Streptophyta</taxon>
        <taxon>Embryophyta</taxon>
        <taxon>Tracheophyta</taxon>
        <taxon>Spermatophyta</taxon>
        <taxon>Magnoliopsida</taxon>
        <taxon>eudicotyledons</taxon>
        <taxon>Gunneridae</taxon>
        <taxon>Pentapetalae</taxon>
        <taxon>rosids</taxon>
        <taxon>fabids</taxon>
        <taxon>Fabales</taxon>
        <taxon>Fabaceae</taxon>
        <taxon>Papilionoideae</taxon>
        <taxon>50 kb inversion clade</taxon>
        <taxon>dalbergioids sensu lato</taxon>
        <taxon>Dalbergieae</taxon>
        <taxon>Pterocarpus clade</taxon>
        <taxon>Arachis</taxon>
    </lineage>
</organism>
<comment type="subcellular location">
    <subcellularLocation>
        <location evidence="1">Membrane</location>
        <topology evidence="1">Single-pass membrane protein</topology>
    </subcellularLocation>
</comment>
<keyword evidence="10 19" id="KW-0547">Nucleotide-binding</keyword>
<evidence type="ECO:0000256" key="21">
    <source>
        <dbReference type="SAM" id="Phobius"/>
    </source>
</evidence>
<keyword evidence="15" id="KW-0675">Receptor</keyword>
<dbReference type="SMART" id="SM00220">
    <property type="entry name" value="S_TKc"/>
    <property type="match status" value="1"/>
</dbReference>
<feature type="transmembrane region" description="Helical" evidence="21">
    <location>
        <begin position="482"/>
        <end position="505"/>
    </location>
</feature>
<keyword evidence="13 21" id="KW-1133">Transmembrane helix</keyword>
<dbReference type="GeneID" id="107458280"/>
<dbReference type="KEGG" id="adu:107458280"/>
<evidence type="ECO:0000313" key="24">
    <source>
        <dbReference type="Proteomes" id="UP000515211"/>
    </source>
</evidence>
<feature type="signal peptide" evidence="22">
    <location>
        <begin position="1"/>
        <end position="23"/>
    </location>
</feature>
<dbReference type="InterPro" id="IPR001245">
    <property type="entry name" value="Ser-Thr/Tyr_kinase_cat_dom"/>
</dbReference>
<dbReference type="Proteomes" id="UP000515211">
    <property type="component" value="Chromosome 7"/>
</dbReference>
<evidence type="ECO:0000256" key="7">
    <source>
        <dbReference type="ARBA" id="ARBA00022692"/>
    </source>
</evidence>
<comment type="similarity">
    <text evidence="2">Belongs to the protein kinase superfamily. Ser/Thr protein kinase family.</text>
</comment>
<feature type="chain" id="PRO_5039312728" description="non-specific serine/threonine protein kinase" evidence="22">
    <location>
        <begin position="24"/>
        <end position="1149"/>
    </location>
</feature>
<dbReference type="FunFam" id="3.80.10.10:FF:000190">
    <property type="entry name" value="Receptor-like kinase TMK4"/>
    <property type="match status" value="1"/>
</dbReference>
<keyword evidence="11" id="KW-0418">Kinase</keyword>
<dbReference type="PROSITE" id="PS00107">
    <property type="entry name" value="PROTEIN_KINASE_ATP"/>
    <property type="match status" value="1"/>
</dbReference>
<evidence type="ECO:0000256" key="2">
    <source>
        <dbReference type="ARBA" id="ARBA00008684"/>
    </source>
</evidence>
<dbReference type="InterPro" id="IPR011009">
    <property type="entry name" value="Kinase-like_dom_sf"/>
</dbReference>
<keyword evidence="24" id="KW-1185">Reference proteome</keyword>
<dbReference type="GO" id="GO:0005524">
    <property type="term" value="F:ATP binding"/>
    <property type="evidence" value="ECO:0007669"/>
    <property type="project" value="UniProtKB-UniRule"/>
</dbReference>
<dbReference type="InterPro" id="IPR013210">
    <property type="entry name" value="LRR_N_plant-typ"/>
</dbReference>
<dbReference type="PANTHER" id="PTHR47986:SF27">
    <property type="entry name" value="LRR RECEPTOR-LIKE KINASE"/>
    <property type="match status" value="1"/>
</dbReference>
<accession>A0A6P5MFT8</accession>
<dbReference type="Pfam" id="PF08263">
    <property type="entry name" value="LRRNT_2"/>
    <property type="match status" value="2"/>
</dbReference>
<dbReference type="Pfam" id="PF07714">
    <property type="entry name" value="PK_Tyr_Ser-Thr"/>
    <property type="match status" value="1"/>
</dbReference>
<dbReference type="InterPro" id="IPR032675">
    <property type="entry name" value="LRR_dom_sf"/>
</dbReference>
<dbReference type="FunFam" id="3.80.10.10:FF:000129">
    <property type="entry name" value="Leucine-rich repeat receptor-like kinase"/>
    <property type="match status" value="1"/>
</dbReference>
<evidence type="ECO:0000256" key="5">
    <source>
        <dbReference type="ARBA" id="ARBA00022614"/>
    </source>
</evidence>
<feature type="transmembrane region" description="Helical" evidence="21">
    <location>
        <begin position="1041"/>
        <end position="1063"/>
    </location>
</feature>
<dbReference type="GO" id="GO:0016020">
    <property type="term" value="C:membrane"/>
    <property type="evidence" value="ECO:0007669"/>
    <property type="project" value="UniProtKB-SubCell"/>
</dbReference>
<evidence type="ECO:0000256" key="10">
    <source>
        <dbReference type="ARBA" id="ARBA00022741"/>
    </source>
</evidence>
<evidence type="ECO:0000313" key="25">
    <source>
        <dbReference type="RefSeq" id="XP_020983315.2"/>
    </source>
</evidence>
<dbReference type="Gene3D" id="3.30.200.20">
    <property type="entry name" value="Phosphorylase Kinase, domain 1"/>
    <property type="match status" value="1"/>
</dbReference>
<gene>
    <name evidence="25" type="primary">LOC107458280</name>
</gene>
<evidence type="ECO:0000256" key="19">
    <source>
        <dbReference type="PROSITE-ProRule" id="PRU10141"/>
    </source>
</evidence>
<evidence type="ECO:0000256" key="3">
    <source>
        <dbReference type="ARBA" id="ARBA00012513"/>
    </source>
</evidence>
<dbReference type="AlphaFoldDB" id="A0A6P5MFT8"/>
<dbReference type="InterPro" id="IPR052422">
    <property type="entry name" value="Auxin_Ser/Thr_Kinase"/>
</dbReference>
<keyword evidence="9" id="KW-0677">Repeat</keyword>
<evidence type="ECO:0000256" key="12">
    <source>
        <dbReference type="ARBA" id="ARBA00022840"/>
    </source>
</evidence>
<evidence type="ECO:0000256" key="17">
    <source>
        <dbReference type="ARBA" id="ARBA00047899"/>
    </source>
</evidence>
<evidence type="ECO:0000256" key="13">
    <source>
        <dbReference type="ARBA" id="ARBA00022989"/>
    </source>
</evidence>
<dbReference type="InterPro" id="IPR000719">
    <property type="entry name" value="Prot_kinase_dom"/>
</dbReference>
<evidence type="ECO:0000259" key="23">
    <source>
        <dbReference type="PROSITE" id="PS50011"/>
    </source>
</evidence>
<dbReference type="Pfam" id="PF07727">
    <property type="entry name" value="RVT_2"/>
    <property type="match status" value="1"/>
</dbReference>
<feature type="domain" description="Protein kinase" evidence="23">
    <location>
        <begin position="580"/>
        <end position="859"/>
    </location>
</feature>
<evidence type="ECO:0000256" key="16">
    <source>
        <dbReference type="ARBA" id="ARBA00023180"/>
    </source>
</evidence>
<comment type="catalytic activity">
    <reaction evidence="17">
        <text>L-threonyl-[protein] + ATP = O-phospho-L-threonyl-[protein] + ADP + H(+)</text>
        <dbReference type="Rhea" id="RHEA:46608"/>
        <dbReference type="Rhea" id="RHEA-COMP:11060"/>
        <dbReference type="Rhea" id="RHEA-COMP:11605"/>
        <dbReference type="ChEBI" id="CHEBI:15378"/>
        <dbReference type="ChEBI" id="CHEBI:30013"/>
        <dbReference type="ChEBI" id="CHEBI:30616"/>
        <dbReference type="ChEBI" id="CHEBI:61977"/>
        <dbReference type="ChEBI" id="CHEBI:456216"/>
        <dbReference type="EC" id="2.7.11.1"/>
    </reaction>
</comment>
<feature type="region of interest" description="Disordered" evidence="20">
    <location>
        <begin position="444"/>
        <end position="477"/>
    </location>
</feature>
<dbReference type="InterPro" id="IPR017441">
    <property type="entry name" value="Protein_kinase_ATP_BS"/>
</dbReference>
<evidence type="ECO:0000256" key="8">
    <source>
        <dbReference type="ARBA" id="ARBA00022729"/>
    </source>
</evidence>
<keyword evidence="5" id="KW-0433">Leucine-rich repeat</keyword>
<comment type="catalytic activity">
    <reaction evidence="18">
        <text>L-seryl-[protein] + ATP = O-phospho-L-seryl-[protein] + ADP + H(+)</text>
        <dbReference type="Rhea" id="RHEA:17989"/>
        <dbReference type="Rhea" id="RHEA-COMP:9863"/>
        <dbReference type="Rhea" id="RHEA-COMP:11604"/>
        <dbReference type="ChEBI" id="CHEBI:15378"/>
        <dbReference type="ChEBI" id="CHEBI:29999"/>
        <dbReference type="ChEBI" id="CHEBI:30616"/>
        <dbReference type="ChEBI" id="CHEBI:83421"/>
        <dbReference type="ChEBI" id="CHEBI:456216"/>
        <dbReference type="EC" id="2.7.11.1"/>
    </reaction>
</comment>
<dbReference type="InterPro" id="IPR001611">
    <property type="entry name" value="Leu-rich_rpt"/>
</dbReference>
<evidence type="ECO:0000256" key="11">
    <source>
        <dbReference type="ARBA" id="ARBA00022777"/>
    </source>
</evidence>
<dbReference type="PROSITE" id="PS50011">
    <property type="entry name" value="PROTEIN_KINASE_DOM"/>
    <property type="match status" value="1"/>
</dbReference>
<protein>
    <recommendedName>
        <fullName evidence="3">non-specific serine/threonine protein kinase</fullName>
        <ecNumber evidence="3">2.7.11.1</ecNumber>
    </recommendedName>
</protein>
<reference evidence="24" key="1">
    <citation type="journal article" date="2016" name="Nat. Genet.">
        <title>The genome sequences of Arachis duranensis and Arachis ipaensis, the diploid ancestors of cultivated peanut.</title>
        <authorList>
            <person name="Bertioli D.J."/>
            <person name="Cannon S.B."/>
            <person name="Froenicke L."/>
            <person name="Huang G."/>
            <person name="Farmer A.D."/>
            <person name="Cannon E.K."/>
            <person name="Liu X."/>
            <person name="Gao D."/>
            <person name="Clevenger J."/>
            <person name="Dash S."/>
            <person name="Ren L."/>
            <person name="Moretzsohn M.C."/>
            <person name="Shirasawa K."/>
            <person name="Huang W."/>
            <person name="Vidigal B."/>
            <person name="Abernathy B."/>
            <person name="Chu Y."/>
            <person name="Niederhuth C.E."/>
            <person name="Umale P."/>
            <person name="Araujo A.C."/>
            <person name="Kozik A."/>
            <person name="Kim K.D."/>
            <person name="Burow M.D."/>
            <person name="Varshney R.K."/>
            <person name="Wang X."/>
            <person name="Zhang X."/>
            <person name="Barkley N."/>
            <person name="Guimaraes P.M."/>
            <person name="Isobe S."/>
            <person name="Guo B."/>
            <person name="Liao B."/>
            <person name="Stalker H.T."/>
            <person name="Schmitz R.J."/>
            <person name="Scheffler B.E."/>
            <person name="Leal-Bertioli S.C."/>
            <person name="Xun X."/>
            <person name="Jackson S.A."/>
            <person name="Michelmore R."/>
            <person name="Ozias-Akins P."/>
        </authorList>
    </citation>
    <scope>NUCLEOTIDE SEQUENCE [LARGE SCALE GENOMIC DNA]</scope>
    <source>
        <strain evidence="24">cv. V14167</strain>
    </source>
</reference>
<evidence type="ECO:0000256" key="6">
    <source>
        <dbReference type="ARBA" id="ARBA00022679"/>
    </source>
</evidence>
<dbReference type="CDD" id="cd14066">
    <property type="entry name" value="STKc_IRAK"/>
    <property type="match status" value="1"/>
</dbReference>